<dbReference type="Proteomes" id="UP001239111">
    <property type="component" value="Chromosome 2"/>
</dbReference>
<protein>
    <submittedName>
        <fullName evidence="1">Uncharacterized protein</fullName>
    </submittedName>
</protein>
<gene>
    <name evidence="1" type="ORF">QAD02_010945</name>
</gene>
<name>A0ACC2NV70_9HYME</name>
<accession>A0ACC2NV70</accession>
<comment type="caution">
    <text evidence="1">The sequence shown here is derived from an EMBL/GenBank/DDBJ whole genome shotgun (WGS) entry which is preliminary data.</text>
</comment>
<evidence type="ECO:0000313" key="1">
    <source>
        <dbReference type="EMBL" id="KAJ8675159.1"/>
    </source>
</evidence>
<sequence length="179" mass="20024">MGASQSSRKLTITNDEDDANVIRISDAVAQRLAQSASSAPVDPPPRPIPQMSTGQAPITTQNVSDCPPSFTISALAVQQQKEKELADQEVYWKRRLQNLEKTHEKINKAIDDEYKKALTIFDDCRVIKAQNAVKPCSENSKKVLKCYQENPRETLRCADLVAQFSSCVDQRRANLMKCN</sequence>
<proteinExistence type="predicted"/>
<evidence type="ECO:0000313" key="2">
    <source>
        <dbReference type="Proteomes" id="UP001239111"/>
    </source>
</evidence>
<reference evidence="1" key="1">
    <citation type="submission" date="2023-04" db="EMBL/GenBank/DDBJ databases">
        <title>A chromosome-level genome assembly of the parasitoid wasp Eretmocerus hayati.</title>
        <authorList>
            <person name="Zhong Y."/>
            <person name="Liu S."/>
            <person name="Liu Y."/>
        </authorList>
    </citation>
    <scope>NUCLEOTIDE SEQUENCE</scope>
    <source>
        <strain evidence="1">ZJU_SS_LIU_2023</strain>
    </source>
</reference>
<dbReference type="EMBL" id="CM056742">
    <property type="protein sequence ID" value="KAJ8675159.1"/>
    <property type="molecule type" value="Genomic_DNA"/>
</dbReference>
<organism evidence="1 2">
    <name type="scientific">Eretmocerus hayati</name>
    <dbReference type="NCBI Taxonomy" id="131215"/>
    <lineage>
        <taxon>Eukaryota</taxon>
        <taxon>Metazoa</taxon>
        <taxon>Ecdysozoa</taxon>
        <taxon>Arthropoda</taxon>
        <taxon>Hexapoda</taxon>
        <taxon>Insecta</taxon>
        <taxon>Pterygota</taxon>
        <taxon>Neoptera</taxon>
        <taxon>Endopterygota</taxon>
        <taxon>Hymenoptera</taxon>
        <taxon>Apocrita</taxon>
        <taxon>Proctotrupomorpha</taxon>
        <taxon>Chalcidoidea</taxon>
        <taxon>Aphelinidae</taxon>
        <taxon>Aphelininae</taxon>
        <taxon>Eretmocerus</taxon>
    </lineage>
</organism>
<keyword evidence="2" id="KW-1185">Reference proteome</keyword>